<dbReference type="PANTHER" id="PTHR14074">
    <property type="entry name" value="HELICASE WITH DEATH DOMAIN-RELATED"/>
    <property type="match status" value="1"/>
</dbReference>
<dbReference type="PROSITE" id="PS51192">
    <property type="entry name" value="HELICASE_ATP_BIND_1"/>
    <property type="match status" value="1"/>
</dbReference>
<dbReference type="Pfam" id="PF00271">
    <property type="entry name" value="Helicase_C"/>
    <property type="match status" value="1"/>
</dbReference>
<dbReference type="InterPro" id="IPR001650">
    <property type="entry name" value="Helicase_C-like"/>
</dbReference>
<dbReference type="Gene3D" id="3.40.50.300">
    <property type="entry name" value="P-loop containing nucleotide triphosphate hydrolases"/>
    <property type="match status" value="2"/>
</dbReference>
<protein>
    <recommendedName>
        <fullName evidence="9">P-loop containing nucleoside triphosphate hydrolase protein</fullName>
    </recommendedName>
</protein>
<dbReference type="SMART" id="SM00487">
    <property type="entry name" value="DEXDc"/>
    <property type="match status" value="1"/>
</dbReference>
<evidence type="ECO:0000313" key="8">
    <source>
        <dbReference type="Proteomes" id="UP001244341"/>
    </source>
</evidence>
<evidence type="ECO:0000259" key="6">
    <source>
        <dbReference type="PROSITE" id="PS51194"/>
    </source>
</evidence>
<dbReference type="Pfam" id="PF00270">
    <property type="entry name" value="DEAD"/>
    <property type="match status" value="1"/>
</dbReference>
<reference evidence="7 8" key="1">
    <citation type="submission" date="2023-05" db="EMBL/GenBank/DDBJ databases">
        <title>A 100% complete, gapless, phased diploid assembly of the Scenedesmus obliquus UTEX 3031 genome.</title>
        <authorList>
            <person name="Biondi T.C."/>
            <person name="Hanschen E.R."/>
            <person name="Kwon T."/>
            <person name="Eng W."/>
            <person name="Kruse C.P.S."/>
            <person name="Koehler S.I."/>
            <person name="Kunde Y."/>
            <person name="Gleasner C.D."/>
            <person name="You Mak K.T."/>
            <person name="Polle J."/>
            <person name="Hovde B.T."/>
            <person name="Starkenburg S.R."/>
        </authorList>
    </citation>
    <scope>NUCLEOTIDE SEQUENCE [LARGE SCALE GENOMIC DNA]</scope>
    <source>
        <strain evidence="7 8">DOE0152z</strain>
    </source>
</reference>
<dbReference type="PANTHER" id="PTHR14074:SF16">
    <property type="entry name" value="ANTIVIRAL INNATE IMMUNE RESPONSE RECEPTOR RIG-I"/>
    <property type="match status" value="1"/>
</dbReference>
<evidence type="ECO:0008006" key="9">
    <source>
        <dbReference type="Google" id="ProtNLM"/>
    </source>
</evidence>
<feature type="region of interest" description="Disordered" evidence="4">
    <location>
        <begin position="378"/>
        <end position="397"/>
    </location>
</feature>
<feature type="domain" description="Helicase C-terminal" evidence="6">
    <location>
        <begin position="628"/>
        <end position="787"/>
    </location>
</feature>
<dbReference type="PROSITE" id="PS51194">
    <property type="entry name" value="HELICASE_CTER"/>
    <property type="match status" value="1"/>
</dbReference>
<evidence type="ECO:0000313" key="7">
    <source>
        <dbReference type="EMBL" id="WIA14738.1"/>
    </source>
</evidence>
<evidence type="ECO:0000256" key="3">
    <source>
        <dbReference type="SAM" id="Coils"/>
    </source>
</evidence>
<dbReference type="InterPro" id="IPR014001">
    <property type="entry name" value="Helicase_ATP-bd"/>
</dbReference>
<dbReference type="SMART" id="SM00490">
    <property type="entry name" value="HELICc"/>
    <property type="match status" value="1"/>
</dbReference>
<keyword evidence="2" id="KW-0067">ATP-binding</keyword>
<proteinExistence type="predicted"/>
<dbReference type="InterPro" id="IPR011545">
    <property type="entry name" value="DEAD/DEAH_box_helicase_dom"/>
</dbReference>
<dbReference type="SUPFAM" id="SSF52540">
    <property type="entry name" value="P-loop containing nucleoside triphosphate hydrolases"/>
    <property type="match status" value="1"/>
</dbReference>
<organism evidence="7 8">
    <name type="scientific">Tetradesmus obliquus</name>
    <name type="common">Green alga</name>
    <name type="synonym">Acutodesmus obliquus</name>
    <dbReference type="NCBI Taxonomy" id="3088"/>
    <lineage>
        <taxon>Eukaryota</taxon>
        <taxon>Viridiplantae</taxon>
        <taxon>Chlorophyta</taxon>
        <taxon>core chlorophytes</taxon>
        <taxon>Chlorophyceae</taxon>
        <taxon>CS clade</taxon>
        <taxon>Sphaeropleales</taxon>
        <taxon>Scenedesmaceae</taxon>
        <taxon>Tetradesmus</taxon>
    </lineage>
</organism>
<evidence type="ECO:0000259" key="5">
    <source>
        <dbReference type="PROSITE" id="PS51192"/>
    </source>
</evidence>
<evidence type="ECO:0000256" key="1">
    <source>
        <dbReference type="ARBA" id="ARBA00022741"/>
    </source>
</evidence>
<dbReference type="InterPro" id="IPR051363">
    <property type="entry name" value="RLR_Helicase"/>
</dbReference>
<dbReference type="EMBL" id="CP126212">
    <property type="protein sequence ID" value="WIA14738.1"/>
    <property type="molecule type" value="Genomic_DNA"/>
</dbReference>
<keyword evidence="3" id="KW-0175">Coiled coil</keyword>
<gene>
    <name evidence="7" type="ORF">OEZ85_003224</name>
</gene>
<keyword evidence="8" id="KW-1185">Reference proteome</keyword>
<keyword evidence="1" id="KW-0547">Nucleotide-binding</keyword>
<name>A0ABY8U286_TETOB</name>
<accession>A0ABY8U286</accession>
<feature type="coiled-coil region" evidence="3">
    <location>
        <begin position="769"/>
        <end position="796"/>
    </location>
</feature>
<evidence type="ECO:0000256" key="2">
    <source>
        <dbReference type="ARBA" id="ARBA00022840"/>
    </source>
</evidence>
<evidence type="ECO:0000256" key="4">
    <source>
        <dbReference type="SAM" id="MobiDB-lite"/>
    </source>
</evidence>
<dbReference type="Proteomes" id="UP001244341">
    <property type="component" value="Chromosome 5b"/>
</dbReference>
<feature type="domain" description="Helicase ATP-binding" evidence="5">
    <location>
        <begin position="10"/>
        <end position="178"/>
    </location>
</feature>
<sequence length="864" mass="91891">MRDRSYQEELIQLVRRNNALITLPTGSGKTHIAARIMQLHHLPQLREAKAQGQPAKALVFLAPTNPLVAQQCMMLQNYYGIAARAYHGDAASQSISNWHPDKWAGELAAADVLVMTPEVLLHVLAHGAVQMGQIGLLVFDEAHHCSKDHPYAQIVEDFYHTAAPQQRPQVLGLTASLTGLHGLGGKRKKGKGAGAAAVEMTAGWDVQQRLAAPLLTVAPEHRDDMLACVPFPSNISVEFEDQGPAANSSAANAADEQQAQASANQQGLDCLDAAQQAMLAPAKKCELLLLQLQRQAMLQESGQLQLQQQEGADATAAAAADLACFAGKADNGPRASMSGLAKQVLGVRTCLGELGSWPAAAAAHLDLYKAMADSGDAAADECGSASSSHDEEDGSSADVAAARRVVEGQDDDEEELQGAGTGTAAGGLVDLQIAKMLTEDNIGDAPSKMIAELRANLGSIVSHLQSTSQQYPGIVSSSELLQAAAGMSDSSTQGCTVAQLAAAAPLLLALVSKAALLLVLSVLSELLLHGRPQQQQQLLQEAGQQLAAAGRVSQWRFSRLLRRFSTQLLAQVPFDTLQAQVWPNLPASLAAAAWSGPPLLSPKVKTLLRLLAEKKADGGLPHAWQQQQQQQPDDWWSAIVFVETKLSALVLTKLLQSCPDMRSELRAGYLLGDTGQGGGGGLSMNNRAQAAVVSRFRTGQLNLLIATNIGSEGMDFQQCELVVAFEPPTDVTQYIQARGRARKRNSEYCWMVPSCPAKTKDNRRRPIAIEQHRANLEAAAAAQEQLAAQLSAAKRAALAAGAAAANQQQQQQPEVLQPDPEHCLLTEQGAKATLRLAQALLAGYCAKLPGSDRWELQHSSLIPC</sequence>
<dbReference type="InterPro" id="IPR027417">
    <property type="entry name" value="P-loop_NTPase"/>
</dbReference>